<gene>
    <name evidence="2" type="ORF">FN846DRAFT_681018</name>
</gene>
<keyword evidence="3" id="KW-1185">Reference proteome</keyword>
<feature type="transmembrane region" description="Helical" evidence="1">
    <location>
        <begin position="130"/>
        <end position="151"/>
    </location>
</feature>
<keyword evidence="1" id="KW-0472">Membrane</keyword>
<dbReference type="EMBL" id="VXIS01000070">
    <property type="protein sequence ID" value="KAA8908228.1"/>
    <property type="molecule type" value="Genomic_DNA"/>
</dbReference>
<evidence type="ECO:0000313" key="2">
    <source>
        <dbReference type="EMBL" id="KAA8908228.1"/>
    </source>
</evidence>
<proteinExistence type="predicted"/>
<evidence type="ECO:0000256" key="1">
    <source>
        <dbReference type="SAM" id="Phobius"/>
    </source>
</evidence>
<sequence length="227" mass="25886">MPQKRLVFIATDHGSLHCPPFEGCGVLSRANSLLTKPRPWEYAADMQLQERESRFQPAISLWALRQYGHFMLQPDCVCVASKPLRRSAYCPAAKRLQKNQRKTKEHGIQHHYSDIFTPLLRCTACTRSRALVFLALYFCFWCWGNTSVAVLREIPGKRRDFQSTPSKPALQNPAKPQGTDIWGTIHFPASAMDMDIPYCCCYSVMPCFFSCVRQLLGEMDFPLTVSS</sequence>
<dbReference type="InParanoid" id="A0A5J5EYT2"/>
<name>A0A5J5EYT2_9PEZI</name>
<evidence type="ECO:0000313" key="3">
    <source>
        <dbReference type="Proteomes" id="UP000326924"/>
    </source>
</evidence>
<keyword evidence="1" id="KW-0812">Transmembrane</keyword>
<dbReference type="AlphaFoldDB" id="A0A5J5EYT2"/>
<dbReference type="Proteomes" id="UP000326924">
    <property type="component" value="Unassembled WGS sequence"/>
</dbReference>
<comment type="caution">
    <text evidence="2">The sequence shown here is derived from an EMBL/GenBank/DDBJ whole genome shotgun (WGS) entry which is preliminary data.</text>
</comment>
<reference evidence="2 3" key="1">
    <citation type="submission" date="2019-09" db="EMBL/GenBank/DDBJ databases">
        <title>Draft genome of the ectomycorrhizal ascomycete Sphaerosporella brunnea.</title>
        <authorList>
            <consortium name="DOE Joint Genome Institute"/>
            <person name="Benucci G.M."/>
            <person name="Marozzi G."/>
            <person name="Antonielli L."/>
            <person name="Sanchez S."/>
            <person name="Marco P."/>
            <person name="Wang X."/>
            <person name="Falini L.B."/>
            <person name="Barry K."/>
            <person name="Haridas S."/>
            <person name="Lipzen A."/>
            <person name="Labutti K."/>
            <person name="Grigoriev I.V."/>
            <person name="Murat C."/>
            <person name="Martin F."/>
            <person name="Albertini E."/>
            <person name="Donnini D."/>
            <person name="Bonito G."/>
        </authorList>
    </citation>
    <scope>NUCLEOTIDE SEQUENCE [LARGE SCALE GENOMIC DNA]</scope>
    <source>
        <strain evidence="2 3">Sb_GMNB300</strain>
    </source>
</reference>
<keyword evidence="1" id="KW-1133">Transmembrane helix</keyword>
<protein>
    <submittedName>
        <fullName evidence="2">Uncharacterized protein</fullName>
    </submittedName>
</protein>
<organism evidence="2 3">
    <name type="scientific">Sphaerosporella brunnea</name>
    <dbReference type="NCBI Taxonomy" id="1250544"/>
    <lineage>
        <taxon>Eukaryota</taxon>
        <taxon>Fungi</taxon>
        <taxon>Dikarya</taxon>
        <taxon>Ascomycota</taxon>
        <taxon>Pezizomycotina</taxon>
        <taxon>Pezizomycetes</taxon>
        <taxon>Pezizales</taxon>
        <taxon>Pyronemataceae</taxon>
        <taxon>Sphaerosporella</taxon>
    </lineage>
</organism>
<accession>A0A5J5EYT2</accession>